<dbReference type="Gene3D" id="3.90.25.10">
    <property type="entry name" value="UDP-galactose 4-epimerase, domain 1"/>
    <property type="match status" value="1"/>
</dbReference>
<dbReference type="AlphaFoldDB" id="A0A1X2H6V5"/>
<dbReference type="InterPro" id="IPR051604">
    <property type="entry name" value="Ergot_Alk_Oxidoreductase"/>
</dbReference>
<dbReference type="STRING" id="13706.A0A1X2H6V5"/>
<gene>
    <name evidence="2" type="ORF">BCR43DRAFT_477744</name>
</gene>
<keyword evidence="3" id="KW-1185">Reference proteome</keyword>
<dbReference type="Gene3D" id="3.40.50.720">
    <property type="entry name" value="NAD(P)-binding Rossmann-like Domain"/>
    <property type="match status" value="1"/>
</dbReference>
<evidence type="ECO:0000313" key="3">
    <source>
        <dbReference type="Proteomes" id="UP000242180"/>
    </source>
</evidence>
<dbReference type="PANTHER" id="PTHR43162:SF1">
    <property type="entry name" value="PRESTALK A DIFFERENTIATION PROTEIN A"/>
    <property type="match status" value="1"/>
</dbReference>
<dbReference type="InterPro" id="IPR008030">
    <property type="entry name" value="NmrA-like"/>
</dbReference>
<dbReference type="EMBL" id="MCGN01000008">
    <property type="protein sequence ID" value="ORY94180.1"/>
    <property type="molecule type" value="Genomic_DNA"/>
</dbReference>
<reference evidence="2 3" key="1">
    <citation type="submission" date="2016-07" db="EMBL/GenBank/DDBJ databases">
        <title>Pervasive Adenine N6-methylation of Active Genes in Fungi.</title>
        <authorList>
            <consortium name="DOE Joint Genome Institute"/>
            <person name="Mondo S.J."/>
            <person name="Dannebaum R.O."/>
            <person name="Kuo R.C."/>
            <person name="Labutti K."/>
            <person name="Haridas S."/>
            <person name="Kuo A."/>
            <person name="Salamov A."/>
            <person name="Ahrendt S.R."/>
            <person name="Lipzen A."/>
            <person name="Sullivan W."/>
            <person name="Andreopoulos W.B."/>
            <person name="Clum A."/>
            <person name="Lindquist E."/>
            <person name="Daum C."/>
            <person name="Ramamoorthy G.K."/>
            <person name="Gryganskyi A."/>
            <person name="Culley D."/>
            <person name="Magnuson J.K."/>
            <person name="James T.Y."/>
            <person name="O'Malley M.A."/>
            <person name="Stajich J.E."/>
            <person name="Spatafora J.W."/>
            <person name="Visel A."/>
            <person name="Grigoriev I.V."/>
        </authorList>
    </citation>
    <scope>NUCLEOTIDE SEQUENCE [LARGE SCALE GENOMIC DNA]</scope>
    <source>
        <strain evidence="2 3">NRRL 2496</strain>
    </source>
</reference>
<feature type="domain" description="NmrA-like" evidence="1">
    <location>
        <begin position="4"/>
        <end position="245"/>
    </location>
</feature>
<dbReference type="PANTHER" id="PTHR43162">
    <property type="match status" value="1"/>
</dbReference>
<organism evidence="2 3">
    <name type="scientific">Syncephalastrum racemosum</name>
    <name type="common">Filamentous fungus</name>
    <dbReference type="NCBI Taxonomy" id="13706"/>
    <lineage>
        <taxon>Eukaryota</taxon>
        <taxon>Fungi</taxon>
        <taxon>Fungi incertae sedis</taxon>
        <taxon>Mucoromycota</taxon>
        <taxon>Mucoromycotina</taxon>
        <taxon>Mucoromycetes</taxon>
        <taxon>Mucorales</taxon>
        <taxon>Syncephalastraceae</taxon>
        <taxon>Syncephalastrum</taxon>
    </lineage>
</organism>
<sequence length="289" mass="31965">MSPERVYILGATGNVGKVATQDLLKNGVPVTVLVRSVEKAKTLFPDQQNLTIVQGDYDDLTPFKNSIGGHTRLLLSIADLVHFKEVKSAFAEVAYAAGVQQIVDISSSAIEYPRYTCWIGQQSWEAEEAVRSIPNRGTFVALRPTRFMSNIFFGDIYTLKAHDTLFDGYAADHPVDYISTNDIGALAAIVLQDPIEKHGNMAYDMKGDVLTGPQRAEVLSRVLGRPIRFQTVSADQVYQNIVKHRGHLFAYSQAIQRDIGVKSVGLPILLGREPETYEEYMSSVKSALL</sequence>
<accession>A0A1X2H6V5</accession>
<dbReference type="Proteomes" id="UP000242180">
    <property type="component" value="Unassembled WGS sequence"/>
</dbReference>
<evidence type="ECO:0000259" key="1">
    <source>
        <dbReference type="Pfam" id="PF05368"/>
    </source>
</evidence>
<comment type="caution">
    <text evidence="2">The sequence shown here is derived from an EMBL/GenBank/DDBJ whole genome shotgun (WGS) entry which is preliminary data.</text>
</comment>
<dbReference type="Pfam" id="PF05368">
    <property type="entry name" value="NmrA"/>
    <property type="match status" value="1"/>
</dbReference>
<dbReference type="OMA" id="EPQEFMS"/>
<dbReference type="InParanoid" id="A0A1X2H6V5"/>
<evidence type="ECO:0000313" key="2">
    <source>
        <dbReference type="EMBL" id="ORY94180.1"/>
    </source>
</evidence>
<name>A0A1X2H6V5_SYNRA</name>
<proteinExistence type="predicted"/>
<dbReference type="InterPro" id="IPR036291">
    <property type="entry name" value="NAD(P)-bd_dom_sf"/>
</dbReference>
<protein>
    <recommendedName>
        <fullName evidence="1">NmrA-like domain-containing protein</fullName>
    </recommendedName>
</protein>
<dbReference type="OrthoDB" id="10254221at2759"/>
<dbReference type="SUPFAM" id="SSF51735">
    <property type="entry name" value="NAD(P)-binding Rossmann-fold domains"/>
    <property type="match status" value="1"/>
</dbReference>